<dbReference type="GO" id="GO:0008270">
    <property type="term" value="F:zinc ion binding"/>
    <property type="evidence" value="ECO:0007669"/>
    <property type="project" value="UniProtKB-KW"/>
</dbReference>
<reference evidence="7" key="1">
    <citation type="submission" date="2012-05" db="EMBL/GenBank/DDBJ databases">
        <title>Whole Genome Assembly of Lutzomyia longipalpis.</title>
        <authorList>
            <person name="Richards S."/>
            <person name="Qu C."/>
            <person name="Dillon R."/>
            <person name="Worley K."/>
            <person name="Scherer S."/>
            <person name="Batterton M."/>
            <person name="Taylor A."/>
            <person name="Hawes A."/>
            <person name="Hernandez B."/>
            <person name="Kovar C."/>
            <person name="Mandapat C."/>
            <person name="Pham C."/>
            <person name="Qu C."/>
            <person name="Jing C."/>
            <person name="Bess C."/>
            <person name="Bandaranaike D."/>
            <person name="Ngo D."/>
            <person name="Ongeri F."/>
            <person name="Arias F."/>
            <person name="Lara F."/>
            <person name="Weissenberger G."/>
            <person name="Kamau G."/>
            <person name="Han H."/>
            <person name="Shen H."/>
            <person name="Dinh H."/>
            <person name="Khalil I."/>
            <person name="Jones J."/>
            <person name="Shafer J."/>
            <person name="Jayaseelan J."/>
            <person name="Quiroz J."/>
            <person name="Blankenburg K."/>
            <person name="Nguyen L."/>
            <person name="Jackson L."/>
            <person name="Francisco L."/>
            <person name="Tang L.-Y."/>
            <person name="Pu L.-L."/>
            <person name="Perales L."/>
            <person name="Lorensuhewa L."/>
            <person name="Munidasa M."/>
            <person name="Coyle M."/>
            <person name="Taylor M."/>
            <person name="Puazo M."/>
            <person name="Firestine M."/>
            <person name="Scheel M."/>
            <person name="Javaid M."/>
            <person name="Wang M."/>
            <person name="Li M."/>
            <person name="Tabassum N."/>
            <person name="Saada N."/>
            <person name="Osuji N."/>
            <person name="Aqrawi P."/>
            <person name="Fu Q."/>
            <person name="Thornton R."/>
            <person name="Raj R."/>
            <person name="Goodspeed R."/>
            <person name="Mata R."/>
            <person name="Najjar R."/>
            <person name="Gubbala S."/>
            <person name="Lee S."/>
            <person name="Denson S."/>
            <person name="Patil S."/>
            <person name="Macmil S."/>
            <person name="Qi S."/>
            <person name="Matskevitch T."/>
            <person name="Palculict T."/>
            <person name="Mathew T."/>
            <person name="Vee V."/>
            <person name="Velamala V."/>
            <person name="Korchina V."/>
            <person name="Cai W."/>
            <person name="Liu W."/>
            <person name="Dai W."/>
            <person name="Zou X."/>
            <person name="Zhu Y."/>
            <person name="Zhang Y."/>
            <person name="Wu Y.-Q."/>
            <person name="Xin Y."/>
            <person name="Nazarath L."/>
            <person name="Kovar C."/>
            <person name="Han Y."/>
            <person name="Muzny D."/>
            <person name="Gibbs R."/>
        </authorList>
    </citation>
    <scope>NUCLEOTIDE SEQUENCE [LARGE SCALE GENOMIC DNA]</scope>
    <source>
        <strain evidence="7">Jacobina</strain>
    </source>
</reference>
<keyword evidence="1" id="KW-0479">Metal-binding</keyword>
<reference evidence="6" key="3">
    <citation type="submission" date="2020-05" db="UniProtKB">
        <authorList>
            <consortium name="EnsemblMetazoa"/>
        </authorList>
    </citation>
    <scope>IDENTIFICATION</scope>
    <source>
        <strain evidence="6">Jacobina</strain>
    </source>
</reference>
<evidence type="ECO:0000313" key="6">
    <source>
        <dbReference type="EnsemblMetazoa" id="LLOJ001076-PA"/>
    </source>
</evidence>
<evidence type="ECO:0000256" key="3">
    <source>
        <dbReference type="ARBA" id="ARBA00022833"/>
    </source>
</evidence>
<dbReference type="Gene3D" id="2.20.25.240">
    <property type="match status" value="1"/>
</dbReference>
<reference evidence="5" key="2">
    <citation type="journal article" date="2020" name="BMC">
        <title>Leishmania infection induces a limited differential gene expression in the sand fly midgut.</title>
        <authorList>
            <person name="Coutinho-Abreu I.V."/>
            <person name="Serafim T.D."/>
            <person name="Meneses C."/>
            <person name="Kamhawi S."/>
            <person name="Oliveira F."/>
            <person name="Valenzuela J.G."/>
        </authorList>
    </citation>
    <scope>NUCLEOTIDE SEQUENCE</scope>
    <source>
        <strain evidence="5">Jacobina</strain>
        <tissue evidence="5">Midgut</tissue>
    </source>
</reference>
<accession>A0A1B0GHA1</accession>
<name>A0A1B0GHA1_LUTLO</name>
<evidence type="ECO:0000256" key="1">
    <source>
        <dbReference type="ARBA" id="ARBA00022723"/>
    </source>
</evidence>
<dbReference type="AlphaFoldDB" id="A0A1B0GHA1"/>
<dbReference type="EnsemblMetazoa" id="LLOJ001076-RA">
    <property type="protein sequence ID" value="LLOJ001076-PA"/>
    <property type="gene ID" value="LLOJ001076"/>
</dbReference>
<keyword evidence="2" id="KW-0863">Zinc-finger</keyword>
<evidence type="ECO:0000313" key="5">
    <source>
        <dbReference type="EMBL" id="MBC1172882.1"/>
    </source>
</evidence>
<keyword evidence="3" id="KW-0862">Zinc</keyword>
<feature type="domain" description="FLYWCH-type" evidence="4">
    <location>
        <begin position="72"/>
        <end position="132"/>
    </location>
</feature>
<protein>
    <recommendedName>
        <fullName evidence="4">FLYWCH-type domain-containing protein</fullName>
    </recommendedName>
</protein>
<organism evidence="6 7">
    <name type="scientific">Lutzomyia longipalpis</name>
    <name type="common">Sand fly</name>
    <dbReference type="NCBI Taxonomy" id="7200"/>
    <lineage>
        <taxon>Eukaryota</taxon>
        <taxon>Metazoa</taxon>
        <taxon>Ecdysozoa</taxon>
        <taxon>Arthropoda</taxon>
        <taxon>Hexapoda</taxon>
        <taxon>Insecta</taxon>
        <taxon>Pterygota</taxon>
        <taxon>Neoptera</taxon>
        <taxon>Endopterygota</taxon>
        <taxon>Diptera</taxon>
        <taxon>Nematocera</taxon>
        <taxon>Psychodoidea</taxon>
        <taxon>Psychodidae</taxon>
        <taxon>Lutzomyia</taxon>
        <taxon>Lutzomyia</taxon>
    </lineage>
</organism>
<evidence type="ECO:0000259" key="4">
    <source>
        <dbReference type="Pfam" id="PF04500"/>
    </source>
</evidence>
<dbReference type="Pfam" id="PF04500">
    <property type="entry name" value="FLYWCH"/>
    <property type="match status" value="1"/>
</dbReference>
<dbReference type="VEuPathDB" id="VectorBase:LLONM1_005779"/>
<dbReference type="InterPro" id="IPR007588">
    <property type="entry name" value="Znf_FLYWCH"/>
</dbReference>
<dbReference type="EMBL" id="AJWK01004114">
    <property type="status" value="NOT_ANNOTATED_CDS"/>
    <property type="molecule type" value="Genomic_DNA"/>
</dbReference>
<sequence>MKTEKPHTMVVKKTILSGGMHVKEQTEEEKPIPEDQIIKKLPKWACFVHHQAYPCEGFLHDEIKCTSKKAIFTIGQRNSIKLIYDGYCYTKSYLANNTIKWVCSTKNYTKCRARLRFRRDMCVSPINTVHNHSRKKAGYRNIVKCTPELTKSLFKDTIQEERYHMTIEVDSDEN</sequence>
<keyword evidence="7" id="KW-1185">Reference proteome</keyword>
<proteinExistence type="predicted"/>
<dbReference type="Proteomes" id="UP000092461">
    <property type="component" value="Unassembled WGS sequence"/>
</dbReference>
<dbReference type="EMBL" id="GITU01004179">
    <property type="protein sequence ID" value="MBC1172882.1"/>
    <property type="molecule type" value="Transcribed_RNA"/>
</dbReference>
<evidence type="ECO:0000256" key="2">
    <source>
        <dbReference type="ARBA" id="ARBA00022771"/>
    </source>
</evidence>
<evidence type="ECO:0000313" key="7">
    <source>
        <dbReference type="Proteomes" id="UP000092461"/>
    </source>
</evidence>
<dbReference type="VEuPathDB" id="VectorBase:LLOJ001076"/>